<evidence type="ECO:0000259" key="1">
    <source>
        <dbReference type="Pfam" id="PF03235"/>
    </source>
</evidence>
<dbReference type="Proteomes" id="UP000252733">
    <property type="component" value="Unassembled WGS sequence"/>
</dbReference>
<comment type="caution">
    <text evidence="2">The sequence shown here is derived from an EMBL/GenBank/DDBJ whole genome shotgun (WGS) entry which is preliminary data.</text>
</comment>
<accession>A0A368UXL8</accession>
<name>A0A368UXL8_9BACT</name>
<dbReference type="EMBL" id="QPIZ01000013">
    <property type="protein sequence ID" value="RCW33323.1"/>
    <property type="molecule type" value="Genomic_DNA"/>
</dbReference>
<dbReference type="InterPro" id="IPR004919">
    <property type="entry name" value="GmrSD_N"/>
</dbReference>
<evidence type="ECO:0000313" key="2">
    <source>
        <dbReference type="EMBL" id="RCW33323.1"/>
    </source>
</evidence>
<reference evidence="2 3" key="1">
    <citation type="submission" date="2018-07" db="EMBL/GenBank/DDBJ databases">
        <title>Freshwater and sediment microbial communities from various areas in North America, analyzing microbe dynamics in response to fracking.</title>
        <authorList>
            <person name="Lamendella R."/>
        </authorList>
    </citation>
    <scope>NUCLEOTIDE SEQUENCE [LARGE SCALE GENOMIC DNA]</scope>
    <source>
        <strain evidence="2 3">160A</strain>
    </source>
</reference>
<gene>
    <name evidence="2" type="ORF">DFO77_11389</name>
</gene>
<keyword evidence="3" id="KW-1185">Reference proteome</keyword>
<dbReference type="PANTHER" id="PTHR37292:SF2">
    <property type="entry name" value="DUF262 DOMAIN-CONTAINING PROTEIN"/>
    <property type="match status" value="1"/>
</dbReference>
<proteinExistence type="predicted"/>
<dbReference type="AlphaFoldDB" id="A0A368UXL8"/>
<dbReference type="PANTHER" id="PTHR37292">
    <property type="entry name" value="VNG6097C"/>
    <property type="match status" value="1"/>
</dbReference>
<sequence>MTSLENIPVKYSDLISEIETGQVKIPQFQRKFVWDIKSSAKLLDSIIKGYPIGTFIYWRTNERLRAVRDIGNIRLPEPKDGEYVNFVLDGQQRLTSLFATLKGLVIADEEGKTTDYSEMYVDFNAAEDQEIIITDPSKLPNNTFMKVTDLMEGSLTQLAAFPPEYHKSIENYKKIIQSYTFSVINLKNAPIDVATEVFTRLNVGGKSLTLFEIMVAKTYDSKRKFDLSEKYDELKEELTASHYDTIPSATVLQVVSILLEKDCTRKQILKLEKEKFINIWDEATSCIKQSVDFFRSYGISVSRILPYNALVVPFSYYFHLNKKNPTGEIKKRLEDFFWRASLGFRYSSGVESKLAQDIEKIEVIQNGGLPKYEWAVNVTEEFIENNGWFSTSKAFIKAILCLYAIKKPKCFDSNLNVIMDNSWLKIASSKNYHHYFPKSWMQKNYKDWDYFYVNHILNITIVDDFLNKRRIRTKSPATYMKTFEKENEDLKATMRSHYIDIEKDGIWENDYEKFYHNRLKRVTKEINKFIISQDSTGPLEKYEDIEEIEPETLE</sequence>
<evidence type="ECO:0000313" key="3">
    <source>
        <dbReference type="Proteomes" id="UP000252733"/>
    </source>
</evidence>
<protein>
    <recommendedName>
        <fullName evidence="1">GmrSD restriction endonucleases N-terminal domain-containing protein</fullName>
    </recommendedName>
</protein>
<dbReference type="Pfam" id="PF03235">
    <property type="entry name" value="GmrSD_N"/>
    <property type="match status" value="1"/>
</dbReference>
<feature type="domain" description="GmrSD restriction endonucleases N-terminal" evidence="1">
    <location>
        <begin position="12"/>
        <end position="217"/>
    </location>
</feature>
<dbReference type="RefSeq" id="WP_114437199.1">
    <property type="nucleotide sequence ID" value="NZ_QPIZ01000013.1"/>
</dbReference>
<organism evidence="2 3">
    <name type="scientific">Marinilabilia salmonicolor</name>
    <dbReference type="NCBI Taxonomy" id="989"/>
    <lineage>
        <taxon>Bacteria</taxon>
        <taxon>Pseudomonadati</taxon>
        <taxon>Bacteroidota</taxon>
        <taxon>Bacteroidia</taxon>
        <taxon>Marinilabiliales</taxon>
        <taxon>Marinilabiliaceae</taxon>
        <taxon>Marinilabilia</taxon>
    </lineage>
</organism>